<comment type="caution">
    <text evidence="8">The sequence shown here is derived from an EMBL/GenBank/DDBJ whole genome shotgun (WGS) entry which is preliminary data.</text>
</comment>
<accession>A0A855X326</accession>
<evidence type="ECO:0008006" key="10">
    <source>
        <dbReference type="Google" id="ProtNLM"/>
    </source>
</evidence>
<evidence type="ECO:0000256" key="1">
    <source>
        <dbReference type="ARBA" id="ARBA00004442"/>
    </source>
</evidence>
<dbReference type="InterPro" id="IPR003423">
    <property type="entry name" value="OMP_efflux"/>
</dbReference>
<evidence type="ECO:0000256" key="2">
    <source>
        <dbReference type="ARBA" id="ARBA00007613"/>
    </source>
</evidence>
<organism evidence="8 9">
    <name type="scientific">candidate division GN15 bacterium</name>
    <dbReference type="NCBI Taxonomy" id="2072418"/>
    <lineage>
        <taxon>Bacteria</taxon>
        <taxon>candidate division GN15</taxon>
    </lineage>
</organism>
<name>A0A855X326_9BACT</name>
<comment type="subcellular location">
    <subcellularLocation>
        <location evidence="1">Cell outer membrane</location>
    </subcellularLocation>
</comment>
<evidence type="ECO:0000313" key="8">
    <source>
        <dbReference type="EMBL" id="PWB68274.1"/>
    </source>
</evidence>
<keyword evidence="5" id="KW-0812">Transmembrane</keyword>
<evidence type="ECO:0000256" key="7">
    <source>
        <dbReference type="ARBA" id="ARBA00023237"/>
    </source>
</evidence>
<dbReference type="Pfam" id="PF02321">
    <property type="entry name" value="OEP"/>
    <property type="match status" value="2"/>
</dbReference>
<evidence type="ECO:0000256" key="6">
    <source>
        <dbReference type="ARBA" id="ARBA00023136"/>
    </source>
</evidence>
<comment type="similarity">
    <text evidence="2">Belongs to the outer membrane factor (OMF) (TC 1.B.17) family.</text>
</comment>
<dbReference type="GO" id="GO:0015562">
    <property type="term" value="F:efflux transmembrane transporter activity"/>
    <property type="evidence" value="ECO:0007669"/>
    <property type="project" value="InterPro"/>
</dbReference>
<evidence type="ECO:0000256" key="5">
    <source>
        <dbReference type="ARBA" id="ARBA00022692"/>
    </source>
</evidence>
<dbReference type="PANTHER" id="PTHR30026:SF20">
    <property type="entry name" value="OUTER MEMBRANE PROTEIN TOLC"/>
    <property type="match status" value="1"/>
</dbReference>
<keyword evidence="7" id="KW-0998">Cell outer membrane</keyword>
<evidence type="ECO:0000256" key="4">
    <source>
        <dbReference type="ARBA" id="ARBA00022452"/>
    </source>
</evidence>
<dbReference type="GO" id="GO:1990281">
    <property type="term" value="C:efflux pump complex"/>
    <property type="evidence" value="ECO:0007669"/>
    <property type="project" value="TreeGrafter"/>
</dbReference>
<dbReference type="SUPFAM" id="SSF56954">
    <property type="entry name" value="Outer membrane efflux proteins (OEP)"/>
    <property type="match status" value="1"/>
</dbReference>
<dbReference type="PANTHER" id="PTHR30026">
    <property type="entry name" value="OUTER MEMBRANE PROTEIN TOLC"/>
    <property type="match status" value="1"/>
</dbReference>
<dbReference type="Gene3D" id="1.20.1600.10">
    <property type="entry name" value="Outer membrane efflux proteins (OEP)"/>
    <property type="match status" value="1"/>
</dbReference>
<dbReference type="AlphaFoldDB" id="A0A855X326"/>
<dbReference type="EMBL" id="PQAP01000208">
    <property type="protein sequence ID" value="PWB68274.1"/>
    <property type="molecule type" value="Genomic_DNA"/>
</dbReference>
<dbReference type="GO" id="GO:0009279">
    <property type="term" value="C:cell outer membrane"/>
    <property type="evidence" value="ECO:0007669"/>
    <property type="project" value="UniProtKB-SubCell"/>
</dbReference>
<sequence>MIRDNTRLIPGRAFLAAALAVVIMAVCASAAEIPLTIRDARQRSILANRRFLSAKEEIAKASAQISQARAGVLPDISASGTWDHNFRVPELLIQTDSGTLAFKMGFNNSFGASVMVQQSIWEGGKALNAWAIAKLYREYSGDNVRRAEDEILYSADVMFYSAVLQKANLDVAQKSLDAASENLDVVQKLFDKGMVSEFELLRAKVERANLQPALLQAESDLSQSQRSLKSFLGIDLRDTIQLIEEPDDTSIAALPSTEDLTNTALDKRPDLQAAMHLRKISSKAIGVAKADYQPALSGYAQWQWSAQSDQWRLDQNKTSSSTAGLRLSIPIFKGGRIGGQVAYRKAEYRQTVFAEEQLKDDVRLEVGQARDQLVQAKKSLDVQQETIAQAEEGLRIANLRYTQSVGTQLEVLSAQAALSQARRAHATALFLFRQAKAGLKKATTIDLDAK</sequence>
<keyword evidence="3" id="KW-0813">Transport</keyword>
<dbReference type="InterPro" id="IPR051906">
    <property type="entry name" value="TolC-like"/>
</dbReference>
<proteinExistence type="inferred from homology"/>
<dbReference type="GO" id="GO:0015288">
    <property type="term" value="F:porin activity"/>
    <property type="evidence" value="ECO:0007669"/>
    <property type="project" value="TreeGrafter"/>
</dbReference>
<keyword evidence="6" id="KW-0472">Membrane</keyword>
<evidence type="ECO:0000313" key="9">
    <source>
        <dbReference type="Proteomes" id="UP000250918"/>
    </source>
</evidence>
<gene>
    <name evidence="8" type="ORF">C3F09_11960</name>
</gene>
<evidence type="ECO:0000256" key="3">
    <source>
        <dbReference type="ARBA" id="ARBA00022448"/>
    </source>
</evidence>
<protein>
    <recommendedName>
        <fullName evidence="10">TolC family protein</fullName>
    </recommendedName>
</protein>
<keyword evidence="4" id="KW-1134">Transmembrane beta strand</keyword>
<reference evidence="8 9" key="1">
    <citation type="journal article" date="2018" name="ISME J.">
        <title>A methanotrophic archaeon couples anaerobic oxidation of methane to Fe(III) reduction.</title>
        <authorList>
            <person name="Cai C."/>
            <person name="Leu A.O."/>
            <person name="Xie G.J."/>
            <person name="Guo J."/>
            <person name="Feng Y."/>
            <person name="Zhao J.X."/>
            <person name="Tyson G.W."/>
            <person name="Yuan Z."/>
            <person name="Hu S."/>
        </authorList>
    </citation>
    <scope>NUCLEOTIDE SEQUENCE [LARGE SCALE GENOMIC DNA]</scope>
    <source>
        <strain evidence="8">FeB_12</strain>
    </source>
</reference>
<dbReference type="Proteomes" id="UP000250918">
    <property type="component" value="Unassembled WGS sequence"/>
</dbReference>